<sequence>MQPQFIDGARGRLFSLYLPPAAAPARGGVLFFAAFAEEMNKSRRMVALSARALAAHGYGVLLLDPYGTGDSAGDFADADWDVWLEDYLCAAALLRERAPGRQLFWGMRCGALTAAACLARQPSAADGLLLWQPVLSGELAMTQFLRLRLAASLRDEHKETTASLRAQLLEGISLEIAGYELSPALYAALSAQRLDVGTATLPIRCLEIAADAERPLSPALARCLDAWRAAGIDAAAQSVVGDMFWSTQEIATVPGLAQATVAAIDGLCA</sequence>
<dbReference type="Gene3D" id="3.40.50.1820">
    <property type="entry name" value="alpha/beta hydrolase"/>
    <property type="match status" value="1"/>
</dbReference>
<keyword evidence="3" id="KW-1185">Reference proteome</keyword>
<reference evidence="2 3" key="1">
    <citation type="submission" date="2018-05" db="EMBL/GenBank/DDBJ databases">
        <title>Genomic Encyclopedia of Type Strains, Phase IV (KMG-IV): sequencing the most valuable type-strain genomes for metagenomic binning, comparative biology and taxonomic classification.</title>
        <authorList>
            <person name="Goeker M."/>
        </authorList>
    </citation>
    <scope>NUCLEOTIDE SEQUENCE [LARGE SCALE GENOMIC DNA]</scope>
    <source>
        <strain evidence="2 3">DSM 23606</strain>
    </source>
</reference>
<dbReference type="Proteomes" id="UP000246569">
    <property type="component" value="Unassembled WGS sequence"/>
</dbReference>
<gene>
    <name evidence="2" type="ORF">C7443_103283</name>
</gene>
<name>A0A317MXV4_9GAMM</name>
<dbReference type="AlphaFoldDB" id="A0A317MXV4"/>
<protein>
    <submittedName>
        <fullName evidence="2">Exosortase A-associated hydrolase 2</fullName>
    </submittedName>
</protein>
<dbReference type="SUPFAM" id="SSF53474">
    <property type="entry name" value="alpha/beta-Hydrolases"/>
    <property type="match status" value="1"/>
</dbReference>
<dbReference type="GO" id="GO:0016787">
    <property type="term" value="F:hydrolase activity"/>
    <property type="evidence" value="ECO:0007669"/>
    <property type="project" value="UniProtKB-KW"/>
</dbReference>
<evidence type="ECO:0000259" key="1">
    <source>
        <dbReference type="Pfam" id="PF12146"/>
    </source>
</evidence>
<dbReference type="RefSeq" id="WP_170123526.1">
    <property type="nucleotide sequence ID" value="NZ_QGTJ01000003.1"/>
</dbReference>
<accession>A0A317MXV4</accession>
<keyword evidence="2" id="KW-0378">Hydrolase</keyword>
<dbReference type="NCBIfam" id="TIGR03101">
    <property type="entry name" value="hydr2_PEP"/>
    <property type="match status" value="1"/>
</dbReference>
<dbReference type="EMBL" id="QGTJ01000003">
    <property type="protein sequence ID" value="PWV63358.1"/>
    <property type="molecule type" value="Genomic_DNA"/>
</dbReference>
<dbReference type="InterPro" id="IPR029058">
    <property type="entry name" value="AB_hydrolase_fold"/>
</dbReference>
<organism evidence="2 3">
    <name type="scientific">Plasticicumulans acidivorans</name>
    <dbReference type="NCBI Taxonomy" id="886464"/>
    <lineage>
        <taxon>Bacteria</taxon>
        <taxon>Pseudomonadati</taxon>
        <taxon>Pseudomonadota</taxon>
        <taxon>Gammaproteobacteria</taxon>
        <taxon>Candidatus Competibacteraceae</taxon>
        <taxon>Plasticicumulans</taxon>
    </lineage>
</organism>
<comment type="caution">
    <text evidence="2">The sequence shown here is derived from an EMBL/GenBank/DDBJ whole genome shotgun (WGS) entry which is preliminary data.</text>
</comment>
<dbReference type="InterPro" id="IPR017532">
    <property type="entry name" value="Hydrolase-2_PEP"/>
</dbReference>
<proteinExistence type="predicted"/>
<dbReference type="Pfam" id="PF12146">
    <property type="entry name" value="Hydrolase_4"/>
    <property type="match status" value="1"/>
</dbReference>
<evidence type="ECO:0000313" key="2">
    <source>
        <dbReference type="EMBL" id="PWV63358.1"/>
    </source>
</evidence>
<feature type="domain" description="Serine aminopeptidase S33" evidence="1">
    <location>
        <begin position="43"/>
        <end position="147"/>
    </location>
</feature>
<dbReference type="InterPro" id="IPR022742">
    <property type="entry name" value="Hydrolase_4"/>
</dbReference>
<evidence type="ECO:0000313" key="3">
    <source>
        <dbReference type="Proteomes" id="UP000246569"/>
    </source>
</evidence>